<dbReference type="InterPro" id="IPR036390">
    <property type="entry name" value="WH_DNA-bd_sf"/>
</dbReference>
<evidence type="ECO:0000256" key="4">
    <source>
        <dbReference type="ARBA" id="ARBA00023163"/>
    </source>
</evidence>
<keyword evidence="2" id="KW-0805">Transcription regulation</keyword>
<evidence type="ECO:0000256" key="5">
    <source>
        <dbReference type="SAM" id="MobiDB-lite"/>
    </source>
</evidence>
<dbReference type="PROSITE" id="PS50931">
    <property type="entry name" value="HTH_LYSR"/>
    <property type="match status" value="1"/>
</dbReference>
<evidence type="ECO:0000313" key="7">
    <source>
        <dbReference type="EMBL" id="AJG25037.1"/>
    </source>
</evidence>
<dbReference type="STRING" id="68895.RR42_s3461"/>
<dbReference type="Pfam" id="PF00126">
    <property type="entry name" value="HTH_1"/>
    <property type="match status" value="1"/>
</dbReference>
<feature type="region of interest" description="Disordered" evidence="5">
    <location>
        <begin position="51"/>
        <end position="100"/>
    </location>
</feature>
<accession>A0A0C4YGP8</accession>
<feature type="compositionally biased region" description="Basic residues" evidence="5">
    <location>
        <begin position="75"/>
        <end position="86"/>
    </location>
</feature>
<dbReference type="InterPro" id="IPR036388">
    <property type="entry name" value="WH-like_DNA-bd_sf"/>
</dbReference>
<organism evidence="7 8">
    <name type="scientific">Cupriavidus basilensis</name>
    <dbReference type="NCBI Taxonomy" id="68895"/>
    <lineage>
        <taxon>Bacteria</taxon>
        <taxon>Pseudomonadati</taxon>
        <taxon>Pseudomonadota</taxon>
        <taxon>Betaproteobacteria</taxon>
        <taxon>Burkholderiales</taxon>
        <taxon>Burkholderiaceae</taxon>
        <taxon>Cupriavidus</taxon>
    </lineage>
</organism>
<dbReference type="PANTHER" id="PTHR30126">
    <property type="entry name" value="HTH-TYPE TRANSCRIPTIONAL REGULATOR"/>
    <property type="match status" value="1"/>
</dbReference>
<comment type="similarity">
    <text evidence="1">Belongs to the LysR transcriptional regulatory family.</text>
</comment>
<dbReference type="EMBL" id="CP010537">
    <property type="protein sequence ID" value="AJG25037.1"/>
    <property type="molecule type" value="Genomic_DNA"/>
</dbReference>
<reference evidence="7 8" key="1">
    <citation type="journal article" date="2015" name="Genome Announc.">
        <title>Complete Genome Sequence of Cupriavidus basilensis 4G11, Isolated from the Oak Ridge Field Research Center Site.</title>
        <authorList>
            <person name="Ray J."/>
            <person name="Waters R.J."/>
            <person name="Skerker J.M."/>
            <person name="Kuehl J.V."/>
            <person name="Price M.N."/>
            <person name="Huang J."/>
            <person name="Chakraborty R."/>
            <person name="Arkin A.P."/>
            <person name="Deutschbauer A."/>
        </authorList>
    </citation>
    <scope>NUCLEOTIDE SEQUENCE [LARGE SCALE GENOMIC DNA]</scope>
    <source>
        <strain evidence="7">4G11</strain>
    </source>
</reference>
<proteinExistence type="inferred from homology"/>
<dbReference type="InterPro" id="IPR000847">
    <property type="entry name" value="LysR_HTH_N"/>
</dbReference>
<dbReference type="GO" id="GO:0000976">
    <property type="term" value="F:transcription cis-regulatory region binding"/>
    <property type="evidence" value="ECO:0007669"/>
    <property type="project" value="TreeGrafter"/>
</dbReference>
<evidence type="ECO:0000256" key="2">
    <source>
        <dbReference type="ARBA" id="ARBA00023015"/>
    </source>
</evidence>
<dbReference type="SUPFAM" id="SSF46785">
    <property type="entry name" value="Winged helix' DNA-binding domain"/>
    <property type="match status" value="1"/>
</dbReference>
<feature type="domain" description="HTH lysR-type" evidence="6">
    <location>
        <begin position="1"/>
        <end position="58"/>
    </location>
</feature>
<dbReference type="Gene3D" id="1.10.10.10">
    <property type="entry name" value="Winged helix-like DNA-binding domain superfamily/Winged helix DNA-binding domain"/>
    <property type="match status" value="1"/>
</dbReference>
<dbReference type="GO" id="GO:0003700">
    <property type="term" value="F:DNA-binding transcription factor activity"/>
    <property type="evidence" value="ECO:0007669"/>
    <property type="project" value="InterPro"/>
</dbReference>
<keyword evidence="4" id="KW-0804">Transcription</keyword>
<keyword evidence="8" id="KW-1185">Reference proteome</keyword>
<evidence type="ECO:0000256" key="3">
    <source>
        <dbReference type="ARBA" id="ARBA00023125"/>
    </source>
</evidence>
<name>A0A0C4YGP8_9BURK</name>
<keyword evidence="3" id="KW-0238">DNA-binding</keyword>
<dbReference type="AlphaFoldDB" id="A0A0C4YGP8"/>
<dbReference type="KEGG" id="cbw:RR42_s3461"/>
<dbReference type="Proteomes" id="UP000031843">
    <property type="component" value="Chromosome secondary"/>
</dbReference>
<dbReference type="PANTHER" id="PTHR30126:SF40">
    <property type="entry name" value="HTH-TYPE TRANSCRIPTIONAL REGULATOR GLTR"/>
    <property type="match status" value="1"/>
</dbReference>
<gene>
    <name evidence="7" type="ORF">RR42_s3461</name>
</gene>
<protein>
    <submittedName>
        <fullName evidence="7">Transcriptional regulator, LysR family</fullName>
    </submittedName>
</protein>
<evidence type="ECO:0000256" key="1">
    <source>
        <dbReference type="ARBA" id="ARBA00009437"/>
    </source>
</evidence>
<sequence length="100" mass="10650">MPIAQLKSFFMVARIGSVTQAAKRLGLSLPTITAQIRALEEACGVERFHRGGRRLAPSGADSRAGRLPAADARGGHSRTRCIRHCPPRGVEPSTAENAGF</sequence>
<evidence type="ECO:0000259" key="6">
    <source>
        <dbReference type="PROSITE" id="PS50931"/>
    </source>
</evidence>
<evidence type="ECO:0000313" key="8">
    <source>
        <dbReference type="Proteomes" id="UP000031843"/>
    </source>
</evidence>